<dbReference type="PANTHER" id="PTHR13126">
    <property type="entry name" value="CHAPERONE ATP11"/>
    <property type="match status" value="1"/>
</dbReference>
<evidence type="ECO:0000256" key="4">
    <source>
        <dbReference type="ARBA" id="ARBA00023128"/>
    </source>
</evidence>
<name>A0ABM1LAL9_GEKJA</name>
<dbReference type="Proteomes" id="UP000694871">
    <property type="component" value="Unplaced"/>
</dbReference>
<accession>A0ABM1LAL9</accession>
<proteinExistence type="inferred from homology"/>
<keyword evidence="4" id="KW-0496">Mitochondrion</keyword>
<protein>
    <submittedName>
        <fullName evidence="6">ATP synthase mitochondrial F1 complex assembly factor 1</fullName>
    </submittedName>
</protein>
<gene>
    <name evidence="6" type="primary">ATPAF1</name>
</gene>
<dbReference type="GeneID" id="107124126"/>
<dbReference type="RefSeq" id="XP_015283006.1">
    <property type="nucleotide sequence ID" value="XM_015427520.1"/>
</dbReference>
<evidence type="ECO:0000256" key="3">
    <source>
        <dbReference type="ARBA" id="ARBA00022946"/>
    </source>
</evidence>
<dbReference type="InterPro" id="IPR010591">
    <property type="entry name" value="ATP11"/>
</dbReference>
<evidence type="ECO:0000256" key="1">
    <source>
        <dbReference type="ARBA" id="ARBA00004173"/>
    </source>
</evidence>
<evidence type="ECO:0000313" key="6">
    <source>
        <dbReference type="RefSeq" id="XP_015283006.1"/>
    </source>
</evidence>
<dbReference type="Pfam" id="PF06644">
    <property type="entry name" value="ATP11"/>
    <property type="match status" value="1"/>
</dbReference>
<keyword evidence="5" id="KW-1185">Reference proteome</keyword>
<comment type="subcellular location">
    <subcellularLocation>
        <location evidence="1">Mitochondrion</location>
    </subcellularLocation>
</comment>
<organism evidence="5 6">
    <name type="scientific">Gekko japonicus</name>
    <name type="common">Schlegel's Japanese gecko</name>
    <dbReference type="NCBI Taxonomy" id="146911"/>
    <lineage>
        <taxon>Eukaryota</taxon>
        <taxon>Metazoa</taxon>
        <taxon>Chordata</taxon>
        <taxon>Craniata</taxon>
        <taxon>Vertebrata</taxon>
        <taxon>Euteleostomi</taxon>
        <taxon>Lepidosauria</taxon>
        <taxon>Squamata</taxon>
        <taxon>Bifurcata</taxon>
        <taxon>Gekkota</taxon>
        <taxon>Gekkonidae</taxon>
        <taxon>Gekkoninae</taxon>
        <taxon>Gekko</taxon>
    </lineage>
</organism>
<reference evidence="6" key="1">
    <citation type="submission" date="2025-08" db="UniProtKB">
        <authorList>
            <consortium name="RefSeq"/>
        </authorList>
    </citation>
    <scope>IDENTIFICATION</scope>
</reference>
<evidence type="ECO:0000256" key="2">
    <source>
        <dbReference type="ARBA" id="ARBA00009116"/>
    </source>
</evidence>
<keyword evidence="3" id="KW-0809">Transit peptide</keyword>
<evidence type="ECO:0000313" key="5">
    <source>
        <dbReference type="Proteomes" id="UP000694871"/>
    </source>
</evidence>
<dbReference type="PANTHER" id="PTHR13126:SF0">
    <property type="entry name" value="ATP SYNTHASE MITOCHONDRIAL F1 COMPLEX ASSEMBLY FACTOR 1"/>
    <property type="match status" value="1"/>
</dbReference>
<sequence>MWADRAGMAAGYMQQFWGSAALGLSRGVLMGRFAALRPLGMLLPPQPRPLVMRVQGVGGDGALDENPFSAKYQHKIQELRKSNPDIFATRMETRSDEKKKPVGYSKQAEFVRFMEEKADALGYKASKGGFTKNKTLDSILNVEMVKQKKPEEIKQIWKQYFSGEDTVYAVIPGKIFDLMWKRAQHCPSFLFALPRNEGYEFFVGQWSGAELHFTSLINIQTQGEAATSQLILYHYPELQEDKGIVLMTAEMDSRFLNVPEAQCLASQVQLFYATDRQETYNLVETFNHQPDQFKYMSVITELEQSKLGQELRPQQDPPMPTA</sequence>
<comment type="similarity">
    <text evidence="2">Belongs to the ATP11 family.</text>
</comment>